<gene>
    <name evidence="1" type="ORF">MXM28_23140</name>
    <name evidence="2" type="ORF">MXM28_23370</name>
</gene>
<comment type="caution">
    <text evidence="1">The sequence shown here is derived from an EMBL/GenBank/DDBJ whole genome shotgun (WGS) entry which is preliminary data.</text>
</comment>
<dbReference type="Proteomes" id="UP001306510">
    <property type="component" value="Unassembled WGS sequence"/>
</dbReference>
<organism evidence="1 3">
    <name type="scientific">Enterobacter vonholyi</name>
    <dbReference type="NCBI Taxonomy" id="2797505"/>
    <lineage>
        <taxon>Bacteria</taxon>
        <taxon>Pseudomonadati</taxon>
        <taxon>Pseudomonadota</taxon>
        <taxon>Gammaproteobacteria</taxon>
        <taxon>Enterobacterales</taxon>
        <taxon>Enterobacteriaceae</taxon>
        <taxon>Enterobacter</taxon>
    </lineage>
</organism>
<protein>
    <submittedName>
        <fullName evidence="1">Uncharacterized protein</fullName>
    </submittedName>
</protein>
<evidence type="ECO:0000313" key="1">
    <source>
        <dbReference type="EMBL" id="MEB6412557.1"/>
    </source>
</evidence>
<feature type="non-terminal residue" evidence="1">
    <location>
        <position position="26"/>
    </location>
</feature>
<keyword evidence="3" id="KW-1185">Reference proteome</keyword>
<reference evidence="1 3" key="1">
    <citation type="submission" date="2022-04" db="EMBL/GenBank/DDBJ databases">
        <title>Whole genome surviellance of AMR bacteria from Assam, India: One Health Study.</title>
        <authorList>
            <person name="Mendem S.K."/>
            <person name="Rakshit O."/>
            <person name="Murugesan D."/>
            <person name="Shome R."/>
            <person name="Raisen C."/>
            <person name="Holmes M.A."/>
            <person name="Saikia K."/>
            <person name="Shome B.R."/>
        </authorList>
    </citation>
    <scope>NUCLEOTIDE SEQUENCE [LARGE SCALE GENOMIC DNA]</scope>
    <source>
        <strain evidence="1 3">MGG-11lp</strain>
    </source>
</reference>
<name>A0ABU6E9T7_9ENTR</name>
<dbReference type="EMBL" id="JALLMC010000022">
    <property type="protein sequence ID" value="MEB6412557.1"/>
    <property type="molecule type" value="Genomic_DNA"/>
</dbReference>
<sequence>MTLPVDGIKLHRGNFAAIGQQIQPLL</sequence>
<evidence type="ECO:0000313" key="3">
    <source>
        <dbReference type="Proteomes" id="UP001306510"/>
    </source>
</evidence>
<evidence type="ECO:0000313" key="2">
    <source>
        <dbReference type="EMBL" id="MEB6412560.1"/>
    </source>
</evidence>
<dbReference type="EMBL" id="JALLMC010000066">
    <property type="protein sequence ID" value="MEB6412560.1"/>
    <property type="molecule type" value="Genomic_DNA"/>
</dbReference>
<accession>A0ABU6E9T7</accession>
<proteinExistence type="predicted"/>